<gene>
    <name evidence="1" type="ORF">B6F84_01360</name>
</gene>
<accession>A0A1W6JX42</accession>
<name>A0A1W6JX42_9CREN</name>
<sequence>MSYQDIPGLIGVYKISGNGLSKIYGEDLKMDSNKLINLLMENMRIGEEEFKKLGFGPFLGFAMILDNTGIAYLNGIVVVVDATKTDWSKVIEEMQKGVVTA</sequence>
<dbReference type="GeneID" id="41589525"/>
<reference evidence="1 2" key="1">
    <citation type="submission" date="2017-03" db="EMBL/GenBank/DDBJ databases">
        <title>Sulfur activation and transportation mechanism of thermophilic Archaea Acidianus manzaensis YN-25.</title>
        <authorList>
            <person name="Ma Y."/>
            <person name="Yang Y."/>
            <person name="Xia J."/>
        </authorList>
    </citation>
    <scope>NUCLEOTIDE SEQUENCE [LARGE SCALE GENOMIC DNA]</scope>
    <source>
        <strain evidence="1 2">YN-25</strain>
    </source>
</reference>
<organism evidence="1 2">
    <name type="scientific">Acidianus manzaensis</name>
    <dbReference type="NCBI Taxonomy" id="282676"/>
    <lineage>
        <taxon>Archaea</taxon>
        <taxon>Thermoproteota</taxon>
        <taxon>Thermoprotei</taxon>
        <taxon>Sulfolobales</taxon>
        <taxon>Sulfolobaceae</taxon>
        <taxon>Acidianus</taxon>
    </lineage>
</organism>
<dbReference type="EMBL" id="CP020477">
    <property type="protein sequence ID" value="ARM74802.1"/>
    <property type="molecule type" value="Genomic_DNA"/>
</dbReference>
<proteinExistence type="predicted"/>
<dbReference type="Proteomes" id="UP000193404">
    <property type="component" value="Chromosome"/>
</dbReference>
<dbReference type="RefSeq" id="WP_148690553.1">
    <property type="nucleotide sequence ID" value="NZ_CP020477.1"/>
</dbReference>
<dbReference type="KEGG" id="aman:B6F84_01360"/>
<evidence type="ECO:0000313" key="2">
    <source>
        <dbReference type="Proteomes" id="UP000193404"/>
    </source>
</evidence>
<protein>
    <submittedName>
        <fullName evidence="1">Uncharacterized protein</fullName>
    </submittedName>
</protein>
<evidence type="ECO:0000313" key="1">
    <source>
        <dbReference type="EMBL" id="ARM74802.1"/>
    </source>
</evidence>
<keyword evidence="2" id="KW-1185">Reference proteome</keyword>
<dbReference type="OrthoDB" id="33808at2157"/>
<dbReference type="AlphaFoldDB" id="A0A1W6JX42"/>